<sequence>MDNKKAIIQVVGYKNSGKTTTCCKIIERFVEQGWKVGSIKNDAHNFEVDHPGKDTWLHREAGASVVAITSKHKTAIMEQRPTRLEHLIERMDGIELVVIEGYKFENYPKVVLLRNESDLSLVEETTEIMAIASWFPYEHPSIPVVHIDQFPELFTIIYDYVQNEMGGNK</sequence>
<comment type="caution">
    <text evidence="2">The sequence shown here is derived from an EMBL/GenBank/DDBJ whole genome shotgun (WGS) entry which is preliminary data.</text>
</comment>
<evidence type="ECO:0000259" key="1">
    <source>
        <dbReference type="Pfam" id="PF03205"/>
    </source>
</evidence>
<dbReference type="Pfam" id="PF03205">
    <property type="entry name" value="MobB"/>
    <property type="match status" value="1"/>
</dbReference>
<dbReference type="GO" id="GO:0005525">
    <property type="term" value="F:GTP binding"/>
    <property type="evidence" value="ECO:0007669"/>
    <property type="project" value="InterPro"/>
</dbReference>
<dbReference type="CDD" id="cd03116">
    <property type="entry name" value="MobB"/>
    <property type="match status" value="1"/>
</dbReference>
<dbReference type="Proteomes" id="UP000284219">
    <property type="component" value="Unassembled WGS sequence"/>
</dbReference>
<dbReference type="AlphaFoldDB" id="A0A419SEE6"/>
<dbReference type="InterPro" id="IPR052539">
    <property type="entry name" value="MGD_biosynthesis_adapter"/>
</dbReference>
<dbReference type="GO" id="GO:0006777">
    <property type="term" value="P:Mo-molybdopterin cofactor biosynthetic process"/>
    <property type="evidence" value="ECO:0007669"/>
    <property type="project" value="InterPro"/>
</dbReference>
<feature type="domain" description="Molybdopterin-guanine dinucleotide biosynthesis protein B (MobB)" evidence="1">
    <location>
        <begin position="7"/>
        <end position="134"/>
    </location>
</feature>
<organism evidence="2 3">
    <name type="scientific">Ammoniphilus oxalaticus</name>
    <dbReference type="NCBI Taxonomy" id="66863"/>
    <lineage>
        <taxon>Bacteria</taxon>
        <taxon>Bacillati</taxon>
        <taxon>Bacillota</taxon>
        <taxon>Bacilli</taxon>
        <taxon>Bacillales</taxon>
        <taxon>Paenibacillaceae</taxon>
        <taxon>Aneurinibacillus group</taxon>
        <taxon>Ammoniphilus</taxon>
    </lineage>
</organism>
<dbReference type="InterPro" id="IPR027417">
    <property type="entry name" value="P-loop_NTPase"/>
</dbReference>
<gene>
    <name evidence="2" type="ORF">BEP19_13685</name>
</gene>
<reference evidence="2 3" key="1">
    <citation type="submission" date="2016-08" db="EMBL/GenBank/DDBJ databases">
        <title>Novel Firmicute Genomes.</title>
        <authorList>
            <person name="Poppleton D.I."/>
            <person name="Gribaldo S."/>
        </authorList>
    </citation>
    <scope>NUCLEOTIDE SEQUENCE [LARGE SCALE GENOMIC DNA]</scope>
    <source>
        <strain evidence="2 3">RAOx-1</strain>
    </source>
</reference>
<dbReference type="EMBL" id="MCHY01000011">
    <property type="protein sequence ID" value="RKD21683.1"/>
    <property type="molecule type" value="Genomic_DNA"/>
</dbReference>
<dbReference type="NCBIfam" id="TIGR00176">
    <property type="entry name" value="mobB"/>
    <property type="match status" value="1"/>
</dbReference>
<dbReference type="SUPFAM" id="SSF52540">
    <property type="entry name" value="P-loop containing nucleoside triphosphate hydrolases"/>
    <property type="match status" value="1"/>
</dbReference>
<dbReference type="OrthoDB" id="9786803at2"/>
<name>A0A419SEE6_9BACL</name>
<evidence type="ECO:0000313" key="3">
    <source>
        <dbReference type="Proteomes" id="UP000284219"/>
    </source>
</evidence>
<evidence type="ECO:0000313" key="2">
    <source>
        <dbReference type="EMBL" id="RKD21683.1"/>
    </source>
</evidence>
<proteinExistence type="predicted"/>
<dbReference type="PANTHER" id="PTHR40072:SF1">
    <property type="entry name" value="MOLYBDOPTERIN-GUANINE DINUCLEOTIDE BIOSYNTHESIS ADAPTER PROTEIN"/>
    <property type="match status" value="1"/>
</dbReference>
<keyword evidence="3" id="KW-1185">Reference proteome</keyword>
<dbReference type="Gene3D" id="3.40.50.300">
    <property type="entry name" value="P-loop containing nucleotide triphosphate hydrolases"/>
    <property type="match status" value="1"/>
</dbReference>
<dbReference type="InterPro" id="IPR004435">
    <property type="entry name" value="MobB_dom"/>
</dbReference>
<accession>A0A419SEE6</accession>
<dbReference type="RefSeq" id="WP_120190794.1">
    <property type="nucleotide sequence ID" value="NZ_MCHY01000011.1"/>
</dbReference>
<dbReference type="PANTHER" id="PTHR40072">
    <property type="entry name" value="MOLYBDOPTERIN-GUANINE DINUCLEOTIDE BIOSYNTHESIS ADAPTER PROTEIN-RELATED"/>
    <property type="match status" value="1"/>
</dbReference>
<protein>
    <submittedName>
        <fullName evidence="2">Molybdopterin-guanine dinucleotide biosynthesis protein B</fullName>
    </submittedName>
</protein>